<dbReference type="Proteomes" id="UP001295684">
    <property type="component" value="Unassembled WGS sequence"/>
</dbReference>
<evidence type="ECO:0000256" key="1">
    <source>
        <dbReference type="SAM" id="Coils"/>
    </source>
</evidence>
<sequence>MSKRATLDHLSIDIQKARENPRTPRFYKMFEKSKTLLERTHLGPSLIIDYRKRNISHDSKIKEGTRKHNDFDTPDQKQIFVSSSDIEKICEKYSIIGISKSSQFIPIDYKQKEGHTSQHSKMWRQMLRYIQDDSDSNALSKIILTNHCKKKILETIRNCKTKYKEQSKGGHRTPSKKFMLMDKFTTFKEFTFQELVYPLIQECDPTKENEIKLLLQLICDENYYYELKRTFKKPYKLKNSKKKFWRYNGPIKTYFSNTRNQEDQEKVLEKIRMEKLKLKKQRMLEKLRKKQNKVMSLYEINRHKRMIQTAEDNKARMKEALFSKNKLIKKKSSRRQSKLIWNKSFNTLPVSEASEKKEEDEPPRINFKKSMDFLDHSTEKMSQTLTKIIRHKRNRNSIGFTIRGRSRLLTLRSSLQSNSRKRKPKNKNKQISMSKRSNPLNITTYDHVFPNRDASGPEHLLNNSFFT</sequence>
<accession>A0AAD1U625</accession>
<protein>
    <submittedName>
        <fullName evidence="3">Uncharacterized protein</fullName>
    </submittedName>
</protein>
<evidence type="ECO:0000313" key="4">
    <source>
        <dbReference type="Proteomes" id="UP001295684"/>
    </source>
</evidence>
<feature type="compositionally biased region" description="Polar residues" evidence="2">
    <location>
        <begin position="430"/>
        <end position="439"/>
    </location>
</feature>
<reference evidence="3" key="1">
    <citation type="submission" date="2023-07" db="EMBL/GenBank/DDBJ databases">
        <authorList>
            <consortium name="AG Swart"/>
            <person name="Singh M."/>
            <person name="Singh A."/>
            <person name="Seah K."/>
            <person name="Emmerich C."/>
        </authorList>
    </citation>
    <scope>NUCLEOTIDE SEQUENCE</scope>
    <source>
        <strain evidence="3">DP1</strain>
    </source>
</reference>
<dbReference type="EMBL" id="CAMPGE010004209">
    <property type="protein sequence ID" value="CAI2363057.1"/>
    <property type="molecule type" value="Genomic_DNA"/>
</dbReference>
<evidence type="ECO:0000313" key="3">
    <source>
        <dbReference type="EMBL" id="CAI2363057.1"/>
    </source>
</evidence>
<comment type="caution">
    <text evidence="3">The sequence shown here is derived from an EMBL/GenBank/DDBJ whole genome shotgun (WGS) entry which is preliminary data.</text>
</comment>
<gene>
    <name evidence="3" type="ORF">ECRASSUSDP1_LOCUS4387</name>
</gene>
<proteinExistence type="predicted"/>
<evidence type="ECO:0000256" key="2">
    <source>
        <dbReference type="SAM" id="MobiDB-lite"/>
    </source>
</evidence>
<feature type="region of interest" description="Disordered" evidence="2">
    <location>
        <begin position="415"/>
        <end position="439"/>
    </location>
</feature>
<feature type="coiled-coil region" evidence="1">
    <location>
        <begin position="261"/>
        <end position="320"/>
    </location>
</feature>
<feature type="compositionally biased region" description="Basic residues" evidence="2">
    <location>
        <begin position="419"/>
        <end position="428"/>
    </location>
</feature>
<organism evidence="3 4">
    <name type="scientific">Euplotes crassus</name>
    <dbReference type="NCBI Taxonomy" id="5936"/>
    <lineage>
        <taxon>Eukaryota</taxon>
        <taxon>Sar</taxon>
        <taxon>Alveolata</taxon>
        <taxon>Ciliophora</taxon>
        <taxon>Intramacronucleata</taxon>
        <taxon>Spirotrichea</taxon>
        <taxon>Hypotrichia</taxon>
        <taxon>Euplotida</taxon>
        <taxon>Euplotidae</taxon>
        <taxon>Moneuplotes</taxon>
    </lineage>
</organism>
<keyword evidence="4" id="KW-1185">Reference proteome</keyword>
<dbReference type="AlphaFoldDB" id="A0AAD1U625"/>
<keyword evidence="1" id="KW-0175">Coiled coil</keyword>
<name>A0AAD1U625_EUPCR</name>